<feature type="domain" description="Proliferating cell nuclear antigen PCNA N-terminal" evidence="1">
    <location>
        <begin position="2"/>
        <end position="50"/>
    </location>
</feature>
<sequence>MFNHVIKATKELVTDINIEFTETGIKFSSIDSLHIALISVYLDKESFKKY</sequence>
<reference evidence="2" key="1">
    <citation type="submission" date="2021-06" db="EMBL/GenBank/DDBJ databases">
        <authorList>
            <person name="Kallberg Y."/>
            <person name="Tangrot J."/>
            <person name="Rosling A."/>
        </authorList>
    </citation>
    <scope>NUCLEOTIDE SEQUENCE</scope>
    <source>
        <strain evidence="2">FL966</strain>
    </source>
</reference>
<feature type="non-terminal residue" evidence="2">
    <location>
        <position position="50"/>
    </location>
</feature>
<comment type="caution">
    <text evidence="2">The sequence shown here is derived from an EMBL/GenBank/DDBJ whole genome shotgun (WGS) entry which is preliminary data.</text>
</comment>
<dbReference type="OrthoDB" id="534348at2759"/>
<protein>
    <submittedName>
        <fullName evidence="2">20623_t:CDS:1</fullName>
    </submittedName>
</protein>
<dbReference type="EMBL" id="CAJVQA010017080">
    <property type="protein sequence ID" value="CAG8746767.1"/>
    <property type="molecule type" value="Genomic_DNA"/>
</dbReference>
<dbReference type="GO" id="GO:0003677">
    <property type="term" value="F:DNA binding"/>
    <property type="evidence" value="ECO:0007669"/>
    <property type="project" value="InterPro"/>
</dbReference>
<dbReference type="Gene3D" id="3.10.150.10">
    <property type="entry name" value="DNA Polymerase III, subunit A, domain 2"/>
    <property type="match status" value="1"/>
</dbReference>
<accession>A0A9N9NN64</accession>
<name>A0A9N9NN64_9GLOM</name>
<proteinExistence type="predicted"/>
<dbReference type="InterPro" id="IPR022648">
    <property type="entry name" value="Pr_cel_nuc_antig_N"/>
</dbReference>
<organism evidence="2 3">
    <name type="scientific">Cetraspora pellucida</name>
    <dbReference type="NCBI Taxonomy" id="1433469"/>
    <lineage>
        <taxon>Eukaryota</taxon>
        <taxon>Fungi</taxon>
        <taxon>Fungi incertae sedis</taxon>
        <taxon>Mucoromycota</taxon>
        <taxon>Glomeromycotina</taxon>
        <taxon>Glomeromycetes</taxon>
        <taxon>Diversisporales</taxon>
        <taxon>Gigasporaceae</taxon>
        <taxon>Cetraspora</taxon>
    </lineage>
</organism>
<dbReference type="GO" id="GO:0006275">
    <property type="term" value="P:regulation of DNA replication"/>
    <property type="evidence" value="ECO:0007669"/>
    <property type="project" value="InterPro"/>
</dbReference>
<dbReference type="Pfam" id="PF00705">
    <property type="entry name" value="PCNA_N"/>
    <property type="match status" value="1"/>
</dbReference>
<dbReference type="AlphaFoldDB" id="A0A9N9NN64"/>
<dbReference type="SUPFAM" id="SSF55979">
    <property type="entry name" value="DNA clamp"/>
    <property type="match status" value="1"/>
</dbReference>
<evidence type="ECO:0000313" key="3">
    <source>
        <dbReference type="Proteomes" id="UP000789759"/>
    </source>
</evidence>
<keyword evidence="3" id="KW-1185">Reference proteome</keyword>
<dbReference type="InterPro" id="IPR046938">
    <property type="entry name" value="DNA_clamp_sf"/>
</dbReference>
<evidence type="ECO:0000259" key="1">
    <source>
        <dbReference type="Pfam" id="PF00705"/>
    </source>
</evidence>
<evidence type="ECO:0000313" key="2">
    <source>
        <dbReference type="EMBL" id="CAG8746767.1"/>
    </source>
</evidence>
<gene>
    <name evidence="2" type="ORF">CPELLU_LOCUS14435</name>
</gene>
<dbReference type="Proteomes" id="UP000789759">
    <property type="component" value="Unassembled WGS sequence"/>
</dbReference>